<reference evidence="1" key="1">
    <citation type="submission" date="2014-09" db="EMBL/GenBank/DDBJ databases">
        <authorList>
            <person name="Magalhaes I.L.F."/>
            <person name="Oliveira U."/>
            <person name="Santos F.R."/>
            <person name="Vidigal T.H.D.A."/>
            <person name="Brescovit A.D."/>
            <person name="Santos A.J."/>
        </authorList>
    </citation>
    <scope>NUCLEOTIDE SEQUENCE</scope>
    <source>
        <tissue evidence="1">Shoot tissue taken approximately 20 cm above the soil surface</tissue>
    </source>
</reference>
<dbReference type="EMBL" id="GBRH01260192">
    <property type="protein sequence ID" value="JAD37703.1"/>
    <property type="molecule type" value="Transcribed_RNA"/>
</dbReference>
<dbReference type="AlphaFoldDB" id="A0A0A8ZJ57"/>
<evidence type="ECO:0000313" key="1">
    <source>
        <dbReference type="EMBL" id="JAD37703.1"/>
    </source>
</evidence>
<organism evidence="1">
    <name type="scientific">Arundo donax</name>
    <name type="common">Giant reed</name>
    <name type="synonym">Donax arundinaceus</name>
    <dbReference type="NCBI Taxonomy" id="35708"/>
    <lineage>
        <taxon>Eukaryota</taxon>
        <taxon>Viridiplantae</taxon>
        <taxon>Streptophyta</taxon>
        <taxon>Embryophyta</taxon>
        <taxon>Tracheophyta</taxon>
        <taxon>Spermatophyta</taxon>
        <taxon>Magnoliopsida</taxon>
        <taxon>Liliopsida</taxon>
        <taxon>Poales</taxon>
        <taxon>Poaceae</taxon>
        <taxon>PACMAD clade</taxon>
        <taxon>Arundinoideae</taxon>
        <taxon>Arundineae</taxon>
        <taxon>Arundo</taxon>
    </lineage>
</organism>
<proteinExistence type="predicted"/>
<sequence length="73" mass="8105">MFILTVCYSRCTSNRFLSCTQCETLVSFVGFLGAYGHKRCGCVILLRLHQRQDGGLERGQCKAAKSALEAKTK</sequence>
<reference evidence="1" key="2">
    <citation type="journal article" date="2015" name="Data Brief">
        <title>Shoot transcriptome of the giant reed, Arundo donax.</title>
        <authorList>
            <person name="Barrero R.A."/>
            <person name="Guerrero F.D."/>
            <person name="Moolhuijzen P."/>
            <person name="Goolsby J.A."/>
            <person name="Tidwell J."/>
            <person name="Bellgard S.E."/>
            <person name="Bellgard M.I."/>
        </authorList>
    </citation>
    <scope>NUCLEOTIDE SEQUENCE</scope>
    <source>
        <tissue evidence="1">Shoot tissue taken approximately 20 cm above the soil surface</tissue>
    </source>
</reference>
<protein>
    <submittedName>
        <fullName evidence="1">Uncharacterized protein</fullName>
    </submittedName>
</protein>
<accession>A0A0A8ZJ57</accession>
<name>A0A0A8ZJ57_ARUDO</name>